<protein>
    <recommendedName>
        <fullName evidence="11">Biosynthetic peptidoglycan transglycosylase</fullName>
        <ecNumber evidence="11">2.4.99.28</ecNumber>
    </recommendedName>
    <alternativeName>
        <fullName evidence="11">Glycan polymerase</fullName>
    </alternativeName>
    <alternativeName>
        <fullName evidence="11">Peptidoglycan glycosyltransferase MtgA</fullName>
        <shortName evidence="11">PGT</shortName>
    </alternativeName>
</protein>
<dbReference type="GO" id="GO:0008360">
    <property type="term" value="P:regulation of cell shape"/>
    <property type="evidence" value="ECO:0007669"/>
    <property type="project" value="UniProtKB-KW"/>
</dbReference>
<reference evidence="13" key="2">
    <citation type="submission" date="2020-09" db="EMBL/GenBank/DDBJ databases">
        <authorList>
            <person name="Sun Q."/>
            <person name="Zhou Y."/>
        </authorList>
    </citation>
    <scope>NUCLEOTIDE SEQUENCE</scope>
    <source>
        <strain evidence="13">CGMCC 1.15320</strain>
    </source>
</reference>
<dbReference type="AlphaFoldDB" id="A0A916RI97"/>
<dbReference type="GO" id="GO:0009252">
    <property type="term" value="P:peptidoglycan biosynthetic process"/>
    <property type="evidence" value="ECO:0007669"/>
    <property type="project" value="UniProtKB-UniRule"/>
</dbReference>
<comment type="similarity">
    <text evidence="11">Belongs to the glycosyltransferase 51 family.</text>
</comment>
<comment type="caution">
    <text evidence="13">The sequence shown here is derived from an EMBL/GenBank/DDBJ whole genome shotgun (WGS) entry which is preliminary data.</text>
</comment>
<keyword evidence="4 11" id="KW-0808">Transferase</keyword>
<keyword evidence="9 11" id="KW-0472">Membrane</keyword>
<keyword evidence="5 11" id="KW-0812">Transmembrane</keyword>
<comment type="pathway">
    <text evidence="11">Cell wall biogenesis; peptidoglycan biosynthesis.</text>
</comment>
<name>A0A916RI97_9HYPH</name>
<dbReference type="PANTHER" id="PTHR30400">
    <property type="entry name" value="MONOFUNCTIONAL BIOSYNTHETIC PEPTIDOGLYCAN TRANSGLYCOSYLASE"/>
    <property type="match status" value="1"/>
</dbReference>
<dbReference type="GO" id="GO:0009274">
    <property type="term" value="C:peptidoglycan-based cell wall"/>
    <property type="evidence" value="ECO:0007669"/>
    <property type="project" value="InterPro"/>
</dbReference>
<evidence type="ECO:0000313" key="13">
    <source>
        <dbReference type="EMBL" id="GGA56943.1"/>
    </source>
</evidence>
<keyword evidence="2 11" id="KW-0997">Cell inner membrane</keyword>
<dbReference type="EC" id="2.4.99.28" evidence="11"/>
<comment type="function">
    <text evidence="11">Peptidoglycan polymerase that catalyzes glycan chain elongation from lipid-linked precursors.</text>
</comment>
<dbReference type="InterPro" id="IPR036950">
    <property type="entry name" value="PBP_transglycosylase"/>
</dbReference>
<proteinExistence type="inferred from homology"/>
<keyword evidence="3 11" id="KW-0328">Glycosyltransferase</keyword>
<sequence>MPVPEIEAEERSLQMPTRTRFRASKRVWTRRVAKLLLLIVLVPLLLTLVYRPGFVHPVSTLMLADLVTFKGYDRRWVPLEEMGQVGPVSIMMSEDAKFCAHGGVDWGEMRAVVNDFMDGENPRGASTISMQTVKNLFLTNGRSFFRKAVEVPLALYFDAVMPKRRVMEIYLNIAEWGPGIYGLEAASQHYFGRPARDLTRKQAALLAVTLPNPLVRNPAKPSAQLSRLANRIERRARASGAYIGCIKTTG</sequence>
<keyword evidence="8 11" id="KW-1133">Transmembrane helix</keyword>
<evidence type="ECO:0000259" key="12">
    <source>
        <dbReference type="Pfam" id="PF00912"/>
    </source>
</evidence>
<dbReference type="InterPro" id="IPR001264">
    <property type="entry name" value="Glyco_trans_51"/>
</dbReference>
<evidence type="ECO:0000256" key="10">
    <source>
        <dbReference type="ARBA" id="ARBA00023316"/>
    </source>
</evidence>
<feature type="transmembrane region" description="Helical" evidence="11">
    <location>
        <begin position="32"/>
        <end position="50"/>
    </location>
</feature>
<keyword evidence="6 11" id="KW-0133">Cell shape</keyword>
<evidence type="ECO:0000256" key="5">
    <source>
        <dbReference type="ARBA" id="ARBA00022692"/>
    </source>
</evidence>
<evidence type="ECO:0000256" key="2">
    <source>
        <dbReference type="ARBA" id="ARBA00022519"/>
    </source>
</evidence>
<evidence type="ECO:0000313" key="14">
    <source>
        <dbReference type="Proteomes" id="UP000636264"/>
    </source>
</evidence>
<evidence type="ECO:0000256" key="4">
    <source>
        <dbReference type="ARBA" id="ARBA00022679"/>
    </source>
</evidence>
<dbReference type="InterPro" id="IPR011812">
    <property type="entry name" value="Pep_trsgly"/>
</dbReference>
<evidence type="ECO:0000256" key="6">
    <source>
        <dbReference type="ARBA" id="ARBA00022960"/>
    </source>
</evidence>
<evidence type="ECO:0000256" key="9">
    <source>
        <dbReference type="ARBA" id="ARBA00023136"/>
    </source>
</evidence>
<evidence type="ECO:0000256" key="1">
    <source>
        <dbReference type="ARBA" id="ARBA00022475"/>
    </source>
</evidence>
<evidence type="ECO:0000256" key="3">
    <source>
        <dbReference type="ARBA" id="ARBA00022676"/>
    </source>
</evidence>
<evidence type="ECO:0000256" key="8">
    <source>
        <dbReference type="ARBA" id="ARBA00022989"/>
    </source>
</evidence>
<keyword evidence="14" id="KW-1185">Reference proteome</keyword>
<dbReference type="HAMAP" id="MF_00766">
    <property type="entry name" value="PGT_MtgA"/>
    <property type="match status" value="1"/>
</dbReference>
<dbReference type="Gene3D" id="1.10.3810.10">
    <property type="entry name" value="Biosynthetic peptidoglycan transglycosylase-like"/>
    <property type="match status" value="1"/>
</dbReference>
<accession>A0A916RI97</accession>
<dbReference type="Pfam" id="PF00912">
    <property type="entry name" value="Transgly"/>
    <property type="match status" value="1"/>
</dbReference>
<dbReference type="GO" id="GO:0071555">
    <property type="term" value="P:cell wall organization"/>
    <property type="evidence" value="ECO:0007669"/>
    <property type="project" value="UniProtKB-KW"/>
</dbReference>
<keyword evidence="7 11" id="KW-0573">Peptidoglycan synthesis</keyword>
<dbReference type="InterPro" id="IPR023346">
    <property type="entry name" value="Lysozyme-like_dom_sf"/>
</dbReference>
<keyword evidence="10 11" id="KW-0961">Cell wall biogenesis/degradation</keyword>
<comment type="subcellular location">
    <subcellularLocation>
        <location evidence="11">Cell inner membrane</location>
        <topology evidence="11">Single-pass membrane protein</topology>
    </subcellularLocation>
</comment>
<evidence type="ECO:0000256" key="7">
    <source>
        <dbReference type="ARBA" id="ARBA00022984"/>
    </source>
</evidence>
<dbReference type="EMBL" id="BMIF01000002">
    <property type="protein sequence ID" value="GGA56943.1"/>
    <property type="molecule type" value="Genomic_DNA"/>
</dbReference>
<reference evidence="13" key="1">
    <citation type="journal article" date="2014" name="Int. J. Syst. Evol. Microbiol.">
        <title>Complete genome sequence of Corynebacterium casei LMG S-19264T (=DSM 44701T), isolated from a smear-ripened cheese.</title>
        <authorList>
            <consortium name="US DOE Joint Genome Institute (JGI-PGF)"/>
            <person name="Walter F."/>
            <person name="Albersmeier A."/>
            <person name="Kalinowski J."/>
            <person name="Ruckert C."/>
        </authorList>
    </citation>
    <scope>NUCLEOTIDE SEQUENCE</scope>
    <source>
        <strain evidence="13">CGMCC 1.15320</strain>
    </source>
</reference>
<feature type="domain" description="Glycosyl transferase family 51" evidence="12">
    <location>
        <begin position="71"/>
        <end position="232"/>
    </location>
</feature>
<dbReference type="Proteomes" id="UP000636264">
    <property type="component" value="Unassembled WGS sequence"/>
</dbReference>
<dbReference type="GO" id="GO:0008955">
    <property type="term" value="F:peptidoglycan glycosyltransferase activity"/>
    <property type="evidence" value="ECO:0007669"/>
    <property type="project" value="UniProtKB-UniRule"/>
</dbReference>
<organism evidence="13 14">
    <name type="scientific">Nitratireductor aestuarii</name>
    <dbReference type="NCBI Taxonomy" id="1735103"/>
    <lineage>
        <taxon>Bacteria</taxon>
        <taxon>Pseudomonadati</taxon>
        <taxon>Pseudomonadota</taxon>
        <taxon>Alphaproteobacteria</taxon>
        <taxon>Hyphomicrobiales</taxon>
        <taxon>Phyllobacteriaceae</taxon>
        <taxon>Nitratireductor</taxon>
    </lineage>
</organism>
<dbReference type="GO" id="GO:0016763">
    <property type="term" value="F:pentosyltransferase activity"/>
    <property type="evidence" value="ECO:0007669"/>
    <property type="project" value="InterPro"/>
</dbReference>
<dbReference type="GO" id="GO:0005886">
    <property type="term" value="C:plasma membrane"/>
    <property type="evidence" value="ECO:0007669"/>
    <property type="project" value="UniProtKB-SubCell"/>
</dbReference>
<evidence type="ECO:0000256" key="11">
    <source>
        <dbReference type="HAMAP-Rule" id="MF_00766"/>
    </source>
</evidence>
<dbReference type="PANTHER" id="PTHR30400:SF0">
    <property type="entry name" value="BIOSYNTHETIC PEPTIDOGLYCAN TRANSGLYCOSYLASE"/>
    <property type="match status" value="1"/>
</dbReference>
<dbReference type="SUPFAM" id="SSF53955">
    <property type="entry name" value="Lysozyme-like"/>
    <property type="match status" value="1"/>
</dbReference>
<keyword evidence="1 11" id="KW-1003">Cell membrane</keyword>
<comment type="catalytic activity">
    <reaction evidence="11">
        <text>[GlcNAc-(1-&gt;4)-Mur2Ac(oyl-L-Ala-gamma-D-Glu-L-Lys-D-Ala-D-Ala)](n)-di-trans,octa-cis-undecaprenyl diphosphate + beta-D-GlcNAc-(1-&gt;4)-Mur2Ac(oyl-L-Ala-gamma-D-Glu-L-Lys-D-Ala-D-Ala)-di-trans,octa-cis-undecaprenyl diphosphate = [GlcNAc-(1-&gt;4)-Mur2Ac(oyl-L-Ala-gamma-D-Glu-L-Lys-D-Ala-D-Ala)](n+1)-di-trans,octa-cis-undecaprenyl diphosphate + di-trans,octa-cis-undecaprenyl diphosphate + H(+)</text>
        <dbReference type="Rhea" id="RHEA:23708"/>
        <dbReference type="Rhea" id="RHEA-COMP:9602"/>
        <dbReference type="Rhea" id="RHEA-COMP:9603"/>
        <dbReference type="ChEBI" id="CHEBI:15378"/>
        <dbReference type="ChEBI" id="CHEBI:58405"/>
        <dbReference type="ChEBI" id="CHEBI:60033"/>
        <dbReference type="ChEBI" id="CHEBI:78435"/>
        <dbReference type="EC" id="2.4.99.28"/>
    </reaction>
</comment>
<gene>
    <name evidence="11 13" type="primary">mtgA</name>
    <name evidence="13" type="ORF">GCM10011385_08020</name>
</gene>